<accession>A0A9E2L5A9</accession>
<comment type="caution">
    <text evidence="1">The sequence shown here is derived from an EMBL/GenBank/DDBJ whole genome shotgun (WGS) entry which is preliminary data.</text>
</comment>
<reference evidence="1" key="1">
    <citation type="journal article" date="2021" name="PeerJ">
        <title>Extensive microbial diversity within the chicken gut microbiome revealed by metagenomics and culture.</title>
        <authorList>
            <person name="Gilroy R."/>
            <person name="Ravi A."/>
            <person name="Getino M."/>
            <person name="Pursley I."/>
            <person name="Horton D.L."/>
            <person name="Alikhan N.F."/>
            <person name="Baker D."/>
            <person name="Gharbi K."/>
            <person name="Hall N."/>
            <person name="Watson M."/>
            <person name="Adriaenssens E.M."/>
            <person name="Foster-Nyarko E."/>
            <person name="Jarju S."/>
            <person name="Secka A."/>
            <person name="Antonio M."/>
            <person name="Oren A."/>
            <person name="Chaudhuri R.R."/>
            <person name="La Ragione R."/>
            <person name="Hildebrand F."/>
            <person name="Pallen M.J."/>
        </authorList>
    </citation>
    <scope>NUCLEOTIDE SEQUENCE</scope>
    <source>
        <strain evidence="1">Gambia15-2214</strain>
    </source>
</reference>
<organism evidence="1 2">
    <name type="scientific">Candidatus Treponema excrementipullorum</name>
    <dbReference type="NCBI Taxonomy" id="2838768"/>
    <lineage>
        <taxon>Bacteria</taxon>
        <taxon>Pseudomonadati</taxon>
        <taxon>Spirochaetota</taxon>
        <taxon>Spirochaetia</taxon>
        <taxon>Spirochaetales</taxon>
        <taxon>Treponemataceae</taxon>
        <taxon>Treponema</taxon>
    </lineage>
</organism>
<protein>
    <submittedName>
        <fullName evidence="1">Uncharacterized protein</fullName>
    </submittedName>
</protein>
<dbReference type="EMBL" id="JAHLFV010000249">
    <property type="protein sequence ID" value="MBU3851083.1"/>
    <property type="molecule type" value="Genomic_DNA"/>
</dbReference>
<evidence type="ECO:0000313" key="1">
    <source>
        <dbReference type="EMBL" id="MBU3851083.1"/>
    </source>
</evidence>
<evidence type="ECO:0000313" key="2">
    <source>
        <dbReference type="Proteomes" id="UP000823914"/>
    </source>
</evidence>
<sequence>MNKRSTVVGFIFLFFLFQGIAQQYRFFNDQNPKFYIKEIEREDWQIIIEFNLAVNPETVTPYTILINGEPLPAEVKFLFNRKGDKLAIYELPQWNGIPVTIEIKNIMSYNNLNLNPLPPLFMYPEDEYEWDD</sequence>
<dbReference type="Proteomes" id="UP000823914">
    <property type="component" value="Unassembled WGS sequence"/>
</dbReference>
<dbReference type="AlphaFoldDB" id="A0A9E2L5A9"/>
<name>A0A9E2L5A9_9SPIR</name>
<reference evidence="1" key="2">
    <citation type="submission" date="2021-04" db="EMBL/GenBank/DDBJ databases">
        <authorList>
            <person name="Gilroy R."/>
        </authorList>
    </citation>
    <scope>NUCLEOTIDE SEQUENCE</scope>
    <source>
        <strain evidence="1">Gambia15-2214</strain>
    </source>
</reference>
<gene>
    <name evidence="1" type="ORF">IAA16_10995</name>
</gene>
<proteinExistence type="predicted"/>